<dbReference type="InParanoid" id="A0A0C9ZW10"/>
<dbReference type="PANTHER" id="PTHR11732">
    <property type="entry name" value="ALDO/KETO REDUCTASE"/>
    <property type="match status" value="1"/>
</dbReference>
<dbReference type="Proteomes" id="UP000054485">
    <property type="component" value="Unassembled WGS sequence"/>
</dbReference>
<dbReference type="AlphaFoldDB" id="A0A0C9ZW10"/>
<protein>
    <recommendedName>
        <fullName evidence="1">NADP-dependent oxidoreductase domain-containing protein</fullName>
    </recommendedName>
</protein>
<accession>A0A0C9ZW10</accession>
<gene>
    <name evidence="2" type="ORF">CY34DRAFT_99325</name>
</gene>
<dbReference type="PROSITE" id="PS00798">
    <property type="entry name" value="ALDOKETO_REDUCTASE_1"/>
    <property type="match status" value="1"/>
</dbReference>
<dbReference type="Gene3D" id="3.20.20.100">
    <property type="entry name" value="NADP-dependent oxidoreductase domain"/>
    <property type="match status" value="1"/>
</dbReference>
<dbReference type="InterPro" id="IPR036812">
    <property type="entry name" value="NAD(P)_OxRdtase_dom_sf"/>
</dbReference>
<sequence length="87" mass="9882">MSFKKVIKLNTGASIPEIGLGTWLSQPNEVENTVEIAVCNGYRHLDLARIYRNQDEVGRALKKVIPSVVTREQLFITSKLWNCSHQQ</sequence>
<evidence type="ECO:0000259" key="1">
    <source>
        <dbReference type="Pfam" id="PF00248"/>
    </source>
</evidence>
<proteinExistence type="predicted"/>
<evidence type="ECO:0000313" key="2">
    <source>
        <dbReference type="EMBL" id="KIK33591.1"/>
    </source>
</evidence>
<dbReference type="Pfam" id="PF00248">
    <property type="entry name" value="Aldo_ket_red"/>
    <property type="match status" value="1"/>
</dbReference>
<feature type="domain" description="NADP-dependent oxidoreductase" evidence="1">
    <location>
        <begin position="17"/>
        <end position="81"/>
    </location>
</feature>
<dbReference type="InterPro" id="IPR023210">
    <property type="entry name" value="NADP_OxRdtase_dom"/>
</dbReference>
<dbReference type="HOGENOM" id="CLU_023205_19_3_1"/>
<organism evidence="2 3">
    <name type="scientific">Suillus luteus UH-Slu-Lm8-n1</name>
    <dbReference type="NCBI Taxonomy" id="930992"/>
    <lineage>
        <taxon>Eukaryota</taxon>
        <taxon>Fungi</taxon>
        <taxon>Dikarya</taxon>
        <taxon>Basidiomycota</taxon>
        <taxon>Agaricomycotina</taxon>
        <taxon>Agaricomycetes</taxon>
        <taxon>Agaricomycetidae</taxon>
        <taxon>Boletales</taxon>
        <taxon>Suillineae</taxon>
        <taxon>Suillaceae</taxon>
        <taxon>Suillus</taxon>
    </lineage>
</organism>
<dbReference type="InterPro" id="IPR020471">
    <property type="entry name" value="AKR"/>
</dbReference>
<keyword evidence="3" id="KW-1185">Reference proteome</keyword>
<dbReference type="STRING" id="930992.A0A0C9ZW10"/>
<reference evidence="2 3" key="1">
    <citation type="submission" date="2014-04" db="EMBL/GenBank/DDBJ databases">
        <authorList>
            <consortium name="DOE Joint Genome Institute"/>
            <person name="Kuo A."/>
            <person name="Ruytinx J."/>
            <person name="Rineau F."/>
            <person name="Colpaert J."/>
            <person name="Kohler A."/>
            <person name="Nagy L.G."/>
            <person name="Floudas D."/>
            <person name="Copeland A."/>
            <person name="Barry K.W."/>
            <person name="Cichocki N."/>
            <person name="Veneault-Fourrey C."/>
            <person name="LaButti K."/>
            <person name="Lindquist E.A."/>
            <person name="Lipzen A."/>
            <person name="Lundell T."/>
            <person name="Morin E."/>
            <person name="Murat C."/>
            <person name="Sun H."/>
            <person name="Tunlid A."/>
            <person name="Henrissat B."/>
            <person name="Grigoriev I.V."/>
            <person name="Hibbett D.S."/>
            <person name="Martin F."/>
            <person name="Nordberg H.P."/>
            <person name="Cantor M.N."/>
            <person name="Hua S.X."/>
        </authorList>
    </citation>
    <scope>NUCLEOTIDE SEQUENCE [LARGE SCALE GENOMIC DNA]</scope>
    <source>
        <strain evidence="2 3">UH-Slu-Lm8-n1</strain>
    </source>
</reference>
<evidence type="ECO:0000313" key="3">
    <source>
        <dbReference type="Proteomes" id="UP000054485"/>
    </source>
</evidence>
<dbReference type="OrthoDB" id="2645916at2759"/>
<dbReference type="EMBL" id="KN835910">
    <property type="protein sequence ID" value="KIK33591.1"/>
    <property type="molecule type" value="Genomic_DNA"/>
</dbReference>
<name>A0A0C9ZW10_9AGAM</name>
<feature type="non-terminal residue" evidence="2">
    <location>
        <position position="1"/>
    </location>
</feature>
<dbReference type="GO" id="GO:0016491">
    <property type="term" value="F:oxidoreductase activity"/>
    <property type="evidence" value="ECO:0007669"/>
    <property type="project" value="InterPro"/>
</dbReference>
<reference evidence="3" key="2">
    <citation type="submission" date="2015-01" db="EMBL/GenBank/DDBJ databases">
        <title>Evolutionary Origins and Diversification of the Mycorrhizal Mutualists.</title>
        <authorList>
            <consortium name="DOE Joint Genome Institute"/>
            <consortium name="Mycorrhizal Genomics Consortium"/>
            <person name="Kohler A."/>
            <person name="Kuo A."/>
            <person name="Nagy L.G."/>
            <person name="Floudas D."/>
            <person name="Copeland A."/>
            <person name="Barry K.W."/>
            <person name="Cichocki N."/>
            <person name="Veneault-Fourrey C."/>
            <person name="LaButti K."/>
            <person name="Lindquist E.A."/>
            <person name="Lipzen A."/>
            <person name="Lundell T."/>
            <person name="Morin E."/>
            <person name="Murat C."/>
            <person name="Riley R."/>
            <person name="Ohm R."/>
            <person name="Sun H."/>
            <person name="Tunlid A."/>
            <person name="Henrissat B."/>
            <person name="Grigoriev I.V."/>
            <person name="Hibbett D.S."/>
            <person name="Martin F."/>
        </authorList>
    </citation>
    <scope>NUCLEOTIDE SEQUENCE [LARGE SCALE GENOMIC DNA]</scope>
    <source>
        <strain evidence="3">UH-Slu-Lm8-n1</strain>
    </source>
</reference>
<dbReference type="InterPro" id="IPR018170">
    <property type="entry name" value="Aldo/ket_reductase_CS"/>
</dbReference>
<dbReference type="SUPFAM" id="SSF51430">
    <property type="entry name" value="NAD(P)-linked oxidoreductase"/>
    <property type="match status" value="1"/>
</dbReference>